<evidence type="ECO:0000313" key="3">
    <source>
        <dbReference type="EMBL" id="STT45269.1"/>
    </source>
</evidence>
<dbReference type="Proteomes" id="UP000255099">
    <property type="component" value="Unassembled WGS sequence"/>
</dbReference>
<evidence type="ECO:0000313" key="5">
    <source>
        <dbReference type="EMBL" id="STU78224.1"/>
    </source>
</evidence>
<evidence type="ECO:0000313" key="8">
    <source>
        <dbReference type="EMBL" id="STY78583.1"/>
    </source>
</evidence>
<gene>
    <name evidence="8" type="ORF">NCTC204_06909</name>
    <name evidence="6" type="ORF">NCTC5051_05595</name>
    <name evidence="5" type="ORF">NCTC5053_00178</name>
    <name evidence="4" type="ORF">NCTC8849_06577</name>
    <name evidence="2" type="ORF">NCTC9601_02496</name>
    <name evidence="7" type="ORF">NCTC9617_06911</name>
    <name evidence="3" type="ORF">NCTC9637_00108</name>
    <name evidence="1" type="ORF">NCTC9645_00215</name>
</gene>
<dbReference type="Pfam" id="PF21810">
    <property type="entry name" value="DUF6880"/>
    <property type="match status" value="1"/>
</dbReference>
<dbReference type="AlphaFoldDB" id="A0A060VD95"/>
<dbReference type="EMBL" id="UGNC01000006">
    <property type="protein sequence ID" value="STX07896.1"/>
    <property type="molecule type" value="Genomic_DNA"/>
</dbReference>
<evidence type="ECO:0000313" key="15">
    <source>
        <dbReference type="Proteomes" id="UP000255167"/>
    </source>
</evidence>
<dbReference type="EMBL" id="UGLC01000005">
    <property type="protein sequence ID" value="STU51473.1"/>
    <property type="molecule type" value="Genomic_DNA"/>
</dbReference>
<dbReference type="Proteomes" id="UP000250675">
    <property type="component" value="Unassembled WGS sequence"/>
</dbReference>
<dbReference type="Proteomes" id="UP000255192">
    <property type="component" value="Unassembled WGS sequence"/>
</dbReference>
<protein>
    <submittedName>
        <fullName evidence="2">SpnT</fullName>
    </submittedName>
</protein>
<evidence type="ECO:0000313" key="13">
    <source>
        <dbReference type="Proteomes" id="UP000254799"/>
    </source>
</evidence>
<dbReference type="Proteomes" id="UP000254387">
    <property type="component" value="Unassembled WGS sequence"/>
</dbReference>
<evidence type="ECO:0000313" key="10">
    <source>
        <dbReference type="Proteomes" id="UP000251123"/>
    </source>
</evidence>
<dbReference type="Proteomes" id="UP000255167">
    <property type="component" value="Unassembled WGS sequence"/>
</dbReference>
<reference evidence="9 10" key="1">
    <citation type="submission" date="2018-06" db="EMBL/GenBank/DDBJ databases">
        <authorList>
            <consortium name="Pathogen Informatics"/>
            <person name="Doyle S."/>
        </authorList>
    </citation>
    <scope>NUCLEOTIDE SEQUENCE [LARGE SCALE GENOMIC DNA]</scope>
    <source>
        <strain evidence="8 16">NCTC204</strain>
        <strain evidence="6 11">NCTC5051</strain>
        <strain evidence="5 12">NCTC5053</strain>
        <strain evidence="4 13">NCTC8849</strain>
        <strain evidence="2 10">NCTC9601</strain>
        <strain evidence="7 15">NCTC9617</strain>
        <strain evidence="3 14">NCTC9637</strain>
        <strain evidence="1 9">NCTC9645</strain>
    </source>
</reference>
<dbReference type="EMBL" id="UGLB01000001">
    <property type="protein sequence ID" value="STT45269.1"/>
    <property type="molecule type" value="Genomic_DNA"/>
</dbReference>
<name>A0A060VD95_KLEPN</name>
<evidence type="ECO:0000313" key="2">
    <source>
        <dbReference type="EMBL" id="SPX55318.1"/>
    </source>
</evidence>
<sequence>MAGGLNKKQRERLNALSHGELLTVIDDLIQDNKQAKTTLINKYLLSDDDLLKAVQKEYAKLSKSTRFYDYYTADARFHELTRIIAEPLKKTAATLPEQTEGLCAKIIHGFERLIENIDSSSGSWMTCYSSLIEAWISAVAAQKNSPPAVIAEKMVNFFDGEFYFGAGMLKQYRTQLGNDVLRAMRDRYYQKQEFQEAVDLSLLIADVNFLERAVNNDEFCSSQHYFGYARLLIDEVQPEKALALLELMEARSDVTPVDDIIWLELFITALIEDGRRREAMDKARDAFSHTCDTRFYRLYMKAGGDPDNDTADFIRTAKAKGLRAYLHFAEDLTRFDLISDVLIATPVAELESHFAYCSSSSLRTLSGKLYQHGFALAAVILRRVLVESYIDKAQSKYYAYAASDMKKAIDYSEGLEESAQFAGTLNYLRALYAQHKRKSALWQAMAGKVQGLSVDNNRCFYCGSPL</sequence>
<dbReference type="Proteomes" id="UP000254141">
    <property type="component" value="Unassembled WGS sequence"/>
</dbReference>
<evidence type="ECO:0000313" key="14">
    <source>
        <dbReference type="Proteomes" id="UP000255099"/>
    </source>
</evidence>
<evidence type="ECO:0000313" key="1">
    <source>
        <dbReference type="EMBL" id="SPX51029.1"/>
    </source>
</evidence>
<dbReference type="EMBL" id="UASN01000019">
    <property type="protein sequence ID" value="SPX55318.1"/>
    <property type="molecule type" value="Genomic_DNA"/>
</dbReference>
<evidence type="ECO:0000313" key="4">
    <source>
        <dbReference type="EMBL" id="STU51473.1"/>
    </source>
</evidence>
<proteinExistence type="predicted"/>
<dbReference type="EMBL" id="UGMD01000003">
    <property type="protein sequence ID" value="STY78583.1"/>
    <property type="molecule type" value="Genomic_DNA"/>
</dbReference>
<dbReference type="EMBL" id="UASO01000002">
    <property type="protein sequence ID" value="SPX51029.1"/>
    <property type="molecule type" value="Genomic_DNA"/>
</dbReference>
<evidence type="ECO:0000313" key="12">
    <source>
        <dbReference type="Proteomes" id="UP000254387"/>
    </source>
</evidence>
<dbReference type="EMBL" id="UGMN01000002">
    <property type="protein sequence ID" value="STU78224.1"/>
    <property type="molecule type" value="Genomic_DNA"/>
</dbReference>
<dbReference type="RefSeq" id="WP_004148949.1">
    <property type="nucleotide sequence ID" value="NZ_CP040995.1"/>
</dbReference>
<organism evidence="2 10">
    <name type="scientific">Klebsiella pneumoniae</name>
    <dbReference type="NCBI Taxonomy" id="573"/>
    <lineage>
        <taxon>Bacteria</taxon>
        <taxon>Pseudomonadati</taxon>
        <taxon>Pseudomonadota</taxon>
        <taxon>Gammaproteobacteria</taxon>
        <taxon>Enterobacterales</taxon>
        <taxon>Enterobacteriaceae</taxon>
        <taxon>Klebsiella/Raoultella group</taxon>
        <taxon>Klebsiella</taxon>
        <taxon>Klebsiella pneumoniae complex</taxon>
    </lineage>
</organism>
<evidence type="ECO:0000313" key="16">
    <source>
        <dbReference type="Proteomes" id="UP000255192"/>
    </source>
</evidence>
<dbReference type="EMBL" id="UGLU01000003">
    <property type="protein sequence ID" value="STW25803.1"/>
    <property type="molecule type" value="Genomic_DNA"/>
</dbReference>
<evidence type="ECO:0000313" key="6">
    <source>
        <dbReference type="EMBL" id="STW25803.1"/>
    </source>
</evidence>
<evidence type="ECO:0000313" key="7">
    <source>
        <dbReference type="EMBL" id="STX07896.1"/>
    </source>
</evidence>
<dbReference type="InterPro" id="IPR049245">
    <property type="entry name" value="DUF6880"/>
</dbReference>
<dbReference type="Proteomes" id="UP000254799">
    <property type="component" value="Unassembled WGS sequence"/>
</dbReference>
<accession>A0A060VD95</accession>
<evidence type="ECO:0000313" key="11">
    <source>
        <dbReference type="Proteomes" id="UP000254141"/>
    </source>
</evidence>
<dbReference type="Proteomes" id="UP000251123">
    <property type="component" value="Unassembled WGS sequence"/>
</dbReference>
<evidence type="ECO:0000313" key="9">
    <source>
        <dbReference type="Proteomes" id="UP000250675"/>
    </source>
</evidence>